<sequence length="61" mass="6797">MKRYIISIGGFAMLSSCVAQRQHKLEHAALDSVKKLNVAGAITDSIYSLKNKLCKKQLQTF</sequence>
<proteinExistence type="predicted"/>
<dbReference type="PROSITE" id="PS51257">
    <property type="entry name" value="PROKAR_LIPOPROTEIN"/>
    <property type="match status" value="1"/>
</dbReference>
<evidence type="ECO:0000313" key="1">
    <source>
        <dbReference type="EMBL" id="MBB6130572.1"/>
    </source>
</evidence>
<dbReference type="EMBL" id="JACHCA010000015">
    <property type="protein sequence ID" value="MBB6130572.1"/>
    <property type="molecule type" value="Genomic_DNA"/>
</dbReference>
<name>A0A841JJW6_9SPHI</name>
<dbReference type="Proteomes" id="UP000548326">
    <property type="component" value="Unassembled WGS sequence"/>
</dbReference>
<dbReference type="RefSeq" id="WP_183589308.1">
    <property type="nucleotide sequence ID" value="NZ_JACHCA010000015.1"/>
</dbReference>
<reference evidence="1 2" key="1">
    <citation type="submission" date="2020-08" db="EMBL/GenBank/DDBJ databases">
        <title>Genomic Encyclopedia of Type Strains, Phase IV (KMG-V): Genome sequencing to study the core and pangenomes of soil and plant-associated prokaryotes.</title>
        <authorList>
            <person name="Whitman W."/>
        </authorList>
    </citation>
    <scope>NUCLEOTIDE SEQUENCE [LARGE SCALE GENOMIC DNA]</scope>
    <source>
        <strain evidence="1 2">MP601</strain>
    </source>
</reference>
<organism evidence="1 2">
    <name type="scientific">Mucilaginibacter lappiensis</name>
    <dbReference type="NCBI Taxonomy" id="354630"/>
    <lineage>
        <taxon>Bacteria</taxon>
        <taxon>Pseudomonadati</taxon>
        <taxon>Bacteroidota</taxon>
        <taxon>Sphingobacteriia</taxon>
        <taxon>Sphingobacteriales</taxon>
        <taxon>Sphingobacteriaceae</taxon>
        <taxon>Mucilaginibacter</taxon>
    </lineage>
</organism>
<protein>
    <submittedName>
        <fullName evidence="1">Uncharacterized protein</fullName>
    </submittedName>
</protein>
<evidence type="ECO:0000313" key="2">
    <source>
        <dbReference type="Proteomes" id="UP000548326"/>
    </source>
</evidence>
<gene>
    <name evidence="1" type="ORF">HDF22_004712</name>
</gene>
<dbReference type="AlphaFoldDB" id="A0A841JJW6"/>
<comment type="caution">
    <text evidence="1">The sequence shown here is derived from an EMBL/GenBank/DDBJ whole genome shotgun (WGS) entry which is preliminary data.</text>
</comment>
<accession>A0A841JJW6</accession>